<organism evidence="2 3">
    <name type="scientific">Rhizobium hainanense</name>
    <dbReference type="NCBI Taxonomy" id="52131"/>
    <lineage>
        <taxon>Bacteria</taxon>
        <taxon>Pseudomonadati</taxon>
        <taxon>Pseudomonadota</taxon>
        <taxon>Alphaproteobacteria</taxon>
        <taxon>Hyphomicrobiales</taxon>
        <taxon>Rhizobiaceae</taxon>
        <taxon>Rhizobium/Agrobacterium group</taxon>
        <taxon>Rhizobium</taxon>
    </lineage>
</organism>
<dbReference type="OrthoDB" id="9808658at2"/>
<keyword evidence="1" id="KW-0812">Transmembrane</keyword>
<evidence type="ECO:0000313" key="3">
    <source>
        <dbReference type="Proteomes" id="UP000186228"/>
    </source>
</evidence>
<sequence>MELYFPTEFGERLAYCSAAVTALIGLFLMFAPGYAYRFLKLQVKEGRSEAYAEARSAGGFMVGFGLMAILLAQPMIYLALGASFGVAAFGRILSLMSDRGSIFLSLLLLVVQAALAALPFLYGLGYI</sequence>
<keyword evidence="3" id="KW-1185">Reference proteome</keyword>
<proteinExistence type="predicted"/>
<dbReference type="AlphaFoldDB" id="A0A1C3V6S5"/>
<feature type="transmembrane region" description="Helical" evidence="1">
    <location>
        <begin position="100"/>
        <end position="124"/>
    </location>
</feature>
<dbReference type="Proteomes" id="UP000186228">
    <property type="component" value="Unassembled WGS sequence"/>
</dbReference>
<feature type="transmembrane region" description="Helical" evidence="1">
    <location>
        <begin position="57"/>
        <end position="80"/>
    </location>
</feature>
<evidence type="ECO:0000256" key="1">
    <source>
        <dbReference type="SAM" id="Phobius"/>
    </source>
</evidence>
<dbReference type="STRING" id="52131.GA0061100_104482"/>
<evidence type="ECO:0008006" key="4">
    <source>
        <dbReference type="Google" id="ProtNLM"/>
    </source>
</evidence>
<name>A0A1C3V6S5_9HYPH</name>
<dbReference type="EMBL" id="FMAC01000004">
    <property type="protein sequence ID" value="SCB23395.1"/>
    <property type="molecule type" value="Genomic_DNA"/>
</dbReference>
<accession>A0A1C3V6S5</accession>
<feature type="transmembrane region" description="Helical" evidence="1">
    <location>
        <begin position="12"/>
        <end position="36"/>
    </location>
</feature>
<evidence type="ECO:0000313" key="2">
    <source>
        <dbReference type="EMBL" id="SCB23395.1"/>
    </source>
</evidence>
<protein>
    <recommendedName>
        <fullName evidence="4">DUF4345 domain-containing protein</fullName>
    </recommendedName>
</protein>
<gene>
    <name evidence="2" type="ORF">GA0061100_104482</name>
</gene>
<dbReference type="RefSeq" id="WP_075853694.1">
    <property type="nucleotide sequence ID" value="NZ_FMAC01000004.1"/>
</dbReference>
<keyword evidence="1" id="KW-0472">Membrane</keyword>
<reference evidence="3" key="1">
    <citation type="submission" date="2016-08" db="EMBL/GenBank/DDBJ databases">
        <authorList>
            <person name="Varghese N."/>
            <person name="Submissions Spin"/>
        </authorList>
    </citation>
    <scope>NUCLEOTIDE SEQUENCE [LARGE SCALE GENOMIC DNA]</scope>
    <source>
        <strain evidence="3">CCBAU 57015</strain>
    </source>
</reference>
<keyword evidence="1" id="KW-1133">Transmembrane helix</keyword>